<dbReference type="Proteomes" id="UP000334923">
    <property type="component" value="Unassembled WGS sequence"/>
</dbReference>
<name>A0A5E6MBR9_9BACT</name>
<reference evidence="3 4" key="1">
    <citation type="submission" date="2019-09" db="EMBL/GenBank/DDBJ databases">
        <authorList>
            <person name="Cremers G."/>
        </authorList>
    </citation>
    <scope>NUCLEOTIDE SEQUENCE [LARGE SCALE GENOMIC DNA]</scope>
    <source>
        <strain evidence="3">4A</strain>
    </source>
</reference>
<dbReference type="InterPro" id="IPR036034">
    <property type="entry name" value="PDZ_sf"/>
</dbReference>
<dbReference type="EMBL" id="CABFVA020000078">
    <property type="protein sequence ID" value="VVM06982.1"/>
    <property type="molecule type" value="Genomic_DNA"/>
</dbReference>
<dbReference type="AlphaFoldDB" id="A0A5E6MBR9"/>
<dbReference type="InterPro" id="IPR041489">
    <property type="entry name" value="PDZ_6"/>
</dbReference>
<dbReference type="Gene3D" id="2.30.42.10">
    <property type="match status" value="1"/>
</dbReference>
<dbReference type="Pfam" id="PF17820">
    <property type="entry name" value="PDZ_6"/>
    <property type="match status" value="1"/>
</dbReference>
<feature type="domain" description="PDZ" evidence="2">
    <location>
        <begin position="221"/>
        <end position="261"/>
    </location>
</feature>
<keyword evidence="4" id="KW-1185">Reference proteome</keyword>
<protein>
    <recommendedName>
        <fullName evidence="2">PDZ domain-containing protein</fullName>
    </recommendedName>
</protein>
<evidence type="ECO:0000259" key="2">
    <source>
        <dbReference type="Pfam" id="PF17820"/>
    </source>
</evidence>
<evidence type="ECO:0000256" key="1">
    <source>
        <dbReference type="SAM" id="MobiDB-lite"/>
    </source>
</evidence>
<evidence type="ECO:0000313" key="4">
    <source>
        <dbReference type="Proteomes" id="UP000334923"/>
    </source>
</evidence>
<dbReference type="SUPFAM" id="SSF50156">
    <property type="entry name" value="PDZ domain-like"/>
    <property type="match status" value="1"/>
</dbReference>
<evidence type="ECO:0000313" key="3">
    <source>
        <dbReference type="EMBL" id="VVM06982.1"/>
    </source>
</evidence>
<gene>
    <name evidence="3" type="ORF">MAMT_01489</name>
</gene>
<sequence>MLLLSLLSWCVVDSVSAQETRSLTTVPPLSSAFPLVQQGREVHVRYPLAINEHVVVPPGARLHCFYARPRRAGASGEELTSAEEGAPSARRGGGGMPLGGMGIGGMGLGDMRIGTAGEMGHGMSEKGEQRGKPGRRRIDRKAVWTSCDAFREALTGLSGSELRLVFSLPGPKTLMQEPASGDEDEDEPSEKPRPRPRRVRDMPVHLPLGLLLVQRKGAPTVLSVEKASVGERAGFRARDRILSLDGRPCPKSLSGVLALYRQEKALGQKEISVAVERAGASSPVSLPVRLRPRLEGSLPQRPAE</sequence>
<feature type="region of interest" description="Disordered" evidence="1">
    <location>
        <begin position="75"/>
        <end position="97"/>
    </location>
</feature>
<proteinExistence type="predicted"/>
<organism evidence="3 4">
    <name type="scientific">Methylacidimicrobium tartarophylax</name>
    <dbReference type="NCBI Taxonomy" id="1041768"/>
    <lineage>
        <taxon>Bacteria</taxon>
        <taxon>Pseudomonadati</taxon>
        <taxon>Verrucomicrobiota</taxon>
        <taxon>Methylacidimicrobium</taxon>
    </lineage>
</organism>
<feature type="compositionally biased region" description="Basic and acidic residues" evidence="1">
    <location>
        <begin position="189"/>
        <end position="200"/>
    </location>
</feature>
<feature type="region of interest" description="Disordered" evidence="1">
    <location>
        <begin position="171"/>
        <end position="200"/>
    </location>
</feature>
<accession>A0A5E6MBR9</accession>